<sequence length="418" mass="46505">MQDGFVERVKDVNGIRILPVCCREVLPEHEVSFTFSLYDRGYLVSKSASVSSHLQIYYEYIRDINTYNFRWNPARPQLRMAKRCIPMIEHRKNYSLLLKLAGCLVIYLMRYQASTDFVLSLGIGKKRRLRQTTEAVVTSSNMSHGKKGSSQPLRPNNSSQDAARIVLSQSGMPQTVSYSAAGNDRVSGSTANFSRINPSISSQSMIGYNDTVAANGLLSVKREMQDAPLQDPKRIKPTGGIDDVQQQQIRPQPLAGQEMQWRTNSCIHPQMSRECSLRYGAKQEQMGGSDRSKDPLQSMTPESSVLDQQHPQAQHLSQQAMARNNVSNMAQWQILRFAAEKDLKKEEMIQRRKLAPSSRALLGQWSVSMSSKSGEISSSSMGGQFGSAVTSAVIGAQKDKFSANSNAAVGYPFCSFQP</sequence>
<dbReference type="Proteomes" id="UP000636709">
    <property type="component" value="Unassembled WGS sequence"/>
</dbReference>
<accession>A0A835G313</accession>
<feature type="compositionally biased region" description="Low complexity" evidence="1">
    <location>
        <begin position="308"/>
        <end position="319"/>
    </location>
</feature>
<proteinExistence type="predicted"/>
<organism evidence="2 3">
    <name type="scientific">Digitaria exilis</name>
    <dbReference type="NCBI Taxonomy" id="1010633"/>
    <lineage>
        <taxon>Eukaryota</taxon>
        <taxon>Viridiplantae</taxon>
        <taxon>Streptophyta</taxon>
        <taxon>Embryophyta</taxon>
        <taxon>Tracheophyta</taxon>
        <taxon>Spermatophyta</taxon>
        <taxon>Magnoliopsida</taxon>
        <taxon>Liliopsida</taxon>
        <taxon>Poales</taxon>
        <taxon>Poaceae</taxon>
        <taxon>PACMAD clade</taxon>
        <taxon>Panicoideae</taxon>
        <taxon>Panicodae</taxon>
        <taxon>Paniceae</taxon>
        <taxon>Anthephorinae</taxon>
        <taxon>Digitaria</taxon>
    </lineage>
</organism>
<name>A0A835G313_9POAL</name>
<feature type="compositionally biased region" description="Polar residues" evidence="1">
    <location>
        <begin position="295"/>
        <end position="307"/>
    </location>
</feature>
<feature type="region of interest" description="Disordered" evidence="1">
    <location>
        <begin position="279"/>
        <end position="319"/>
    </location>
</feature>
<protein>
    <submittedName>
        <fullName evidence="2">Uncharacterized protein</fullName>
    </submittedName>
</protein>
<dbReference type="EMBL" id="JACEFO010000059">
    <property type="protein sequence ID" value="KAF8783664.1"/>
    <property type="molecule type" value="Genomic_DNA"/>
</dbReference>
<feature type="region of interest" description="Disordered" evidence="1">
    <location>
        <begin position="134"/>
        <end position="159"/>
    </location>
</feature>
<keyword evidence="3" id="KW-1185">Reference proteome</keyword>
<evidence type="ECO:0000313" key="2">
    <source>
        <dbReference type="EMBL" id="KAF8783664.1"/>
    </source>
</evidence>
<evidence type="ECO:0000256" key="1">
    <source>
        <dbReference type="SAM" id="MobiDB-lite"/>
    </source>
</evidence>
<gene>
    <name evidence="2" type="ORF">HU200_000416</name>
</gene>
<dbReference type="OrthoDB" id="1932706at2759"/>
<dbReference type="AlphaFoldDB" id="A0A835G313"/>
<evidence type="ECO:0000313" key="3">
    <source>
        <dbReference type="Proteomes" id="UP000636709"/>
    </source>
</evidence>
<comment type="caution">
    <text evidence="2">The sequence shown here is derived from an EMBL/GenBank/DDBJ whole genome shotgun (WGS) entry which is preliminary data.</text>
</comment>
<reference evidence="2" key="1">
    <citation type="submission" date="2020-07" db="EMBL/GenBank/DDBJ databases">
        <title>Genome sequence and genetic diversity analysis of an under-domesticated orphan crop, white fonio (Digitaria exilis).</title>
        <authorList>
            <person name="Bennetzen J.L."/>
            <person name="Chen S."/>
            <person name="Ma X."/>
            <person name="Wang X."/>
            <person name="Yssel A.E.J."/>
            <person name="Chaluvadi S.R."/>
            <person name="Johnson M."/>
            <person name="Gangashetty P."/>
            <person name="Hamidou F."/>
            <person name="Sanogo M.D."/>
            <person name="Zwaenepoel A."/>
            <person name="Wallace J."/>
            <person name="Van De Peer Y."/>
            <person name="Van Deynze A."/>
        </authorList>
    </citation>
    <scope>NUCLEOTIDE SEQUENCE</scope>
    <source>
        <tissue evidence="2">Leaves</tissue>
    </source>
</reference>